<keyword evidence="2" id="KW-1185">Reference proteome</keyword>
<gene>
    <name evidence="1" type="ORF">COCCU_09660</name>
</gene>
<evidence type="ECO:0000313" key="1">
    <source>
        <dbReference type="EMBL" id="QGU07856.1"/>
    </source>
</evidence>
<protein>
    <submittedName>
        <fullName evidence="1">Uncharacterized protein</fullName>
    </submittedName>
</protein>
<name>A0A6B8WAJ8_9CORY</name>
<reference evidence="1 2" key="1">
    <citation type="submission" date="2019-11" db="EMBL/GenBank/DDBJ databases">
        <title>Complete genome sequence of Corynebacterium kalinowskii 1959, a novel Corynebacterium species isolated from soil of a small paddock in Vilsendorf, Germany.</title>
        <authorList>
            <person name="Schaffert L."/>
            <person name="Ruwe M."/>
            <person name="Milse J."/>
            <person name="Hanuschka K."/>
            <person name="Ortseifen V."/>
            <person name="Droste J."/>
            <person name="Brandt D."/>
            <person name="Schlueter L."/>
            <person name="Kutter Y."/>
            <person name="Vinke S."/>
            <person name="Viehoefer P."/>
            <person name="Jacob L."/>
            <person name="Luebke N.-C."/>
            <person name="Schulte-Berndt E."/>
            <person name="Hain C."/>
            <person name="Linder M."/>
            <person name="Schmidt P."/>
            <person name="Wollenschlaeger L."/>
            <person name="Luttermann T."/>
            <person name="Thieme E."/>
            <person name="Hassa J."/>
            <person name="Haak M."/>
            <person name="Wittchen M."/>
            <person name="Mentz A."/>
            <person name="Persicke M."/>
            <person name="Busche T."/>
            <person name="Ruckert C."/>
        </authorList>
    </citation>
    <scope>NUCLEOTIDE SEQUENCE [LARGE SCALE GENOMIC DNA]</scope>
    <source>
        <strain evidence="1 2">2039</strain>
    </source>
</reference>
<dbReference type="KEGG" id="cok:COCCU_09660"/>
<evidence type="ECO:0000313" key="2">
    <source>
        <dbReference type="Proteomes" id="UP000424462"/>
    </source>
</evidence>
<accession>A0A6B8WAJ8</accession>
<proteinExistence type="predicted"/>
<organism evidence="1 2">
    <name type="scientific">Corynebacterium occultum</name>
    <dbReference type="NCBI Taxonomy" id="2675219"/>
    <lineage>
        <taxon>Bacteria</taxon>
        <taxon>Bacillati</taxon>
        <taxon>Actinomycetota</taxon>
        <taxon>Actinomycetes</taxon>
        <taxon>Mycobacteriales</taxon>
        <taxon>Corynebacteriaceae</taxon>
        <taxon>Corynebacterium</taxon>
    </lineage>
</organism>
<dbReference type="RefSeq" id="WP_156231292.1">
    <property type="nucleotide sequence ID" value="NZ_CP046455.1"/>
</dbReference>
<sequence>MRATDAPSRESPSLSRLCNSTLSTIIHAELRRIIDQALSDRDAGQITVDQIHDQLKHQLTLYADVDADPKNDLLTGDQRMQRHSWAEIPHAFGDWVSWISVTRRLAAKPAPPGVVDPADRRVWGEVLESVSRGLDQLLDVDLSRASNDRDTGHLQELEAFAKESEQMAQLARRQLRGHQG</sequence>
<dbReference type="Proteomes" id="UP000424462">
    <property type="component" value="Chromosome"/>
</dbReference>
<dbReference type="EMBL" id="CP046455">
    <property type="protein sequence ID" value="QGU07856.1"/>
    <property type="molecule type" value="Genomic_DNA"/>
</dbReference>
<dbReference type="AlphaFoldDB" id="A0A6B8WAJ8"/>